<evidence type="ECO:0000256" key="7">
    <source>
        <dbReference type="ARBA" id="ARBA00048539"/>
    </source>
</evidence>
<dbReference type="NCBIfam" id="TIGR02433">
    <property type="entry name" value="lysidine_TilS_C"/>
    <property type="match status" value="1"/>
</dbReference>
<evidence type="ECO:0000256" key="8">
    <source>
        <dbReference type="HAMAP-Rule" id="MF_01161"/>
    </source>
</evidence>
<feature type="binding site" evidence="8">
    <location>
        <begin position="25"/>
        <end position="30"/>
    </location>
    <ligand>
        <name>ATP</name>
        <dbReference type="ChEBI" id="CHEBI:30616"/>
    </ligand>
</feature>
<keyword evidence="6 8" id="KW-0067">ATP-binding</keyword>
<dbReference type="GO" id="GO:0032267">
    <property type="term" value="F:tRNA(Ile)-lysidine synthase activity"/>
    <property type="evidence" value="ECO:0007669"/>
    <property type="project" value="UniProtKB-EC"/>
</dbReference>
<dbReference type="AlphaFoldDB" id="A0A1C3HI86"/>
<dbReference type="SMART" id="SM00977">
    <property type="entry name" value="TilS_C"/>
    <property type="match status" value="1"/>
</dbReference>
<dbReference type="PANTHER" id="PTHR43033:SF1">
    <property type="entry name" value="TRNA(ILE)-LYSIDINE SYNTHASE-RELATED"/>
    <property type="match status" value="1"/>
</dbReference>
<keyword evidence="2 8" id="KW-0963">Cytoplasm</keyword>
<dbReference type="InterPro" id="IPR014729">
    <property type="entry name" value="Rossmann-like_a/b/a_fold"/>
</dbReference>
<dbReference type="InterPro" id="IPR012796">
    <property type="entry name" value="Lysidine-tRNA-synth_C"/>
</dbReference>
<dbReference type="Gene3D" id="3.40.50.620">
    <property type="entry name" value="HUPs"/>
    <property type="match status" value="1"/>
</dbReference>
<feature type="transmembrane region" description="Helical" evidence="9">
    <location>
        <begin position="20"/>
        <end position="40"/>
    </location>
</feature>
<evidence type="ECO:0000256" key="3">
    <source>
        <dbReference type="ARBA" id="ARBA00022598"/>
    </source>
</evidence>
<dbReference type="SUPFAM" id="SSF52402">
    <property type="entry name" value="Adenine nucleotide alpha hydrolases-like"/>
    <property type="match status" value="1"/>
</dbReference>
<gene>
    <name evidence="8 11" type="primary">tilS</name>
    <name evidence="11" type="ORF">PWN146_03477</name>
</gene>
<dbReference type="Gene3D" id="1.20.59.20">
    <property type="match status" value="1"/>
</dbReference>
<comment type="function">
    <text evidence="8">Ligates lysine onto the cytidine present at position 34 of the AUA codon-specific tRNA(Ile) that contains the anticodon CAU, in an ATP-dependent manner. Cytidine is converted to lysidine, thus changing the amino acid specificity of the tRNA from methionine to isoleucine.</text>
</comment>
<evidence type="ECO:0000256" key="2">
    <source>
        <dbReference type="ARBA" id="ARBA00022490"/>
    </source>
</evidence>
<feature type="domain" description="Lysidine-tRNA(Ile) synthetase C-terminal" evidence="10">
    <location>
        <begin position="361"/>
        <end position="434"/>
    </location>
</feature>
<protein>
    <recommendedName>
        <fullName evidence="8">tRNA(Ile)-lysidine synthase</fullName>
        <ecNumber evidence="8">6.3.4.19</ecNumber>
    </recommendedName>
    <alternativeName>
        <fullName evidence="8">tRNA(Ile)-2-lysyl-cytidine synthase</fullName>
    </alternativeName>
    <alternativeName>
        <fullName evidence="8">tRNA(Ile)-lysidine synthetase</fullName>
    </alternativeName>
</protein>
<dbReference type="CDD" id="cd01992">
    <property type="entry name" value="TilS_N"/>
    <property type="match status" value="1"/>
</dbReference>
<dbReference type="Pfam" id="PF01171">
    <property type="entry name" value="ATP_bind_3"/>
    <property type="match status" value="1"/>
</dbReference>
<evidence type="ECO:0000256" key="4">
    <source>
        <dbReference type="ARBA" id="ARBA00022694"/>
    </source>
</evidence>
<organism evidence="11">
    <name type="scientific">Serratia marcescens</name>
    <dbReference type="NCBI Taxonomy" id="615"/>
    <lineage>
        <taxon>Bacteria</taxon>
        <taxon>Pseudomonadati</taxon>
        <taxon>Pseudomonadota</taxon>
        <taxon>Gammaproteobacteria</taxon>
        <taxon>Enterobacterales</taxon>
        <taxon>Yersiniaceae</taxon>
        <taxon>Serratia</taxon>
    </lineage>
</organism>
<dbReference type="GO" id="GO:0006400">
    <property type="term" value="P:tRNA modification"/>
    <property type="evidence" value="ECO:0007669"/>
    <property type="project" value="UniProtKB-UniRule"/>
</dbReference>
<dbReference type="Pfam" id="PF11734">
    <property type="entry name" value="TilS_C"/>
    <property type="match status" value="1"/>
</dbReference>
<comment type="similarity">
    <text evidence="8">Belongs to the tRNA(Ile)-lysidine synthase family.</text>
</comment>
<name>A0A1C3HI86_SERMA</name>
<keyword evidence="3 8" id="KW-0436">Ligase</keyword>
<evidence type="ECO:0000256" key="5">
    <source>
        <dbReference type="ARBA" id="ARBA00022741"/>
    </source>
</evidence>
<dbReference type="Pfam" id="PF09179">
    <property type="entry name" value="TilS"/>
    <property type="match status" value="1"/>
</dbReference>
<keyword evidence="9" id="KW-0472">Membrane</keyword>
<dbReference type="NCBIfam" id="TIGR02432">
    <property type="entry name" value="lysidine_TilS_N"/>
    <property type="match status" value="1"/>
</dbReference>
<proteinExistence type="inferred from homology"/>
<dbReference type="GO" id="GO:0005524">
    <property type="term" value="F:ATP binding"/>
    <property type="evidence" value="ECO:0007669"/>
    <property type="project" value="UniProtKB-UniRule"/>
</dbReference>
<dbReference type="EC" id="6.3.4.19" evidence="8"/>
<evidence type="ECO:0000313" key="11">
    <source>
        <dbReference type="EMBL" id="SAY44761.1"/>
    </source>
</evidence>
<dbReference type="PANTHER" id="PTHR43033">
    <property type="entry name" value="TRNA(ILE)-LYSIDINE SYNTHASE-RELATED"/>
    <property type="match status" value="1"/>
</dbReference>
<dbReference type="InterPro" id="IPR015262">
    <property type="entry name" value="tRNA_Ile_lys_synt_subst-bd"/>
</dbReference>
<dbReference type="SUPFAM" id="SSF56037">
    <property type="entry name" value="PheT/TilS domain"/>
    <property type="match status" value="1"/>
</dbReference>
<dbReference type="SUPFAM" id="SSF82829">
    <property type="entry name" value="MesJ substrate recognition domain-like"/>
    <property type="match status" value="1"/>
</dbReference>
<dbReference type="NCBIfam" id="NF007942">
    <property type="entry name" value="PRK10660.1"/>
    <property type="match status" value="1"/>
</dbReference>
<sequence>MNTDQLTTRVADQLGAQQRLLVAFSGGLDSSVLLHVLAALRRQRPALQLRALHVHHGLSAFADRWVEHCRSRCADWQIPLTVTHVQVDARQGGIEAAARAARYVAFSAALTEGEALLTAQHLDDQSETFLLALKRGSGPAGLSAMAARAALGEHLLLRPLLGCSRQTLESYAQRHALTWIDDDSNQDTRFDRNFLRLQVLPQLNQRWPHFASAVARSASLCAEQEQLLDELLAEPLQSLLAADRSLAIDGLTDCSPVRRFALLRRWIALFNVTMPAREQLQRLWEEVALSREDAEPQLQLGAYQIRRFRGRLHLLPPLAALRDVHLPWQPDQPLTLPDGLGQLIAGEGELVLRAPQPSQQVSVRFGGVQGAVRIVGRVHSRPIKKLWQELGIPPWQRERIPLIYYDEQLIAALGVFVCEAGQVPEGERPWRLRWKKNHNREEQ</sequence>
<keyword evidence="5 8" id="KW-0547">Nucleotide-binding</keyword>
<reference evidence="11" key="1">
    <citation type="submission" date="2016-05" db="EMBL/GenBank/DDBJ databases">
        <authorList>
            <person name="Cock P.J.A."/>
            <person name="Cock P.J.A."/>
        </authorList>
    </citation>
    <scope>NUCLEOTIDE SEQUENCE</scope>
    <source>
        <strain evidence="11">PWN146_assembly</strain>
    </source>
</reference>
<keyword evidence="9" id="KW-0812">Transmembrane</keyword>
<dbReference type="EMBL" id="LT575490">
    <property type="protein sequence ID" value="SAY44761.1"/>
    <property type="molecule type" value="Genomic_DNA"/>
</dbReference>
<dbReference type="HAMAP" id="MF_01161">
    <property type="entry name" value="tRNA_Ile_lys_synt"/>
    <property type="match status" value="1"/>
</dbReference>
<dbReference type="InterPro" id="IPR012795">
    <property type="entry name" value="tRNA_Ile_lys_synt_N"/>
</dbReference>
<accession>A0A1C3HI86</accession>
<dbReference type="GO" id="GO:0005737">
    <property type="term" value="C:cytoplasm"/>
    <property type="evidence" value="ECO:0007669"/>
    <property type="project" value="UniProtKB-SubCell"/>
</dbReference>
<evidence type="ECO:0000256" key="6">
    <source>
        <dbReference type="ARBA" id="ARBA00022840"/>
    </source>
</evidence>
<comment type="catalytic activity">
    <reaction evidence="7 8">
        <text>cytidine(34) in tRNA(Ile2) + L-lysine + ATP = lysidine(34) in tRNA(Ile2) + AMP + diphosphate + H(+)</text>
        <dbReference type="Rhea" id="RHEA:43744"/>
        <dbReference type="Rhea" id="RHEA-COMP:10625"/>
        <dbReference type="Rhea" id="RHEA-COMP:10670"/>
        <dbReference type="ChEBI" id="CHEBI:15378"/>
        <dbReference type="ChEBI" id="CHEBI:30616"/>
        <dbReference type="ChEBI" id="CHEBI:32551"/>
        <dbReference type="ChEBI" id="CHEBI:33019"/>
        <dbReference type="ChEBI" id="CHEBI:82748"/>
        <dbReference type="ChEBI" id="CHEBI:83665"/>
        <dbReference type="ChEBI" id="CHEBI:456215"/>
        <dbReference type="EC" id="6.3.4.19"/>
    </reaction>
</comment>
<comment type="domain">
    <text evidence="8">The N-terminal region contains the highly conserved SGGXDS motif, predicted to be a P-loop motif involved in ATP binding.</text>
</comment>
<dbReference type="InterPro" id="IPR012094">
    <property type="entry name" value="tRNA_Ile_lys_synt"/>
</dbReference>
<comment type="subcellular location">
    <subcellularLocation>
        <location evidence="1 8">Cytoplasm</location>
    </subcellularLocation>
</comment>
<keyword evidence="4 8" id="KW-0819">tRNA processing</keyword>
<evidence type="ECO:0000256" key="1">
    <source>
        <dbReference type="ARBA" id="ARBA00004496"/>
    </source>
</evidence>
<evidence type="ECO:0000256" key="9">
    <source>
        <dbReference type="SAM" id="Phobius"/>
    </source>
</evidence>
<dbReference type="InterPro" id="IPR011063">
    <property type="entry name" value="TilS/TtcA_N"/>
</dbReference>
<keyword evidence="9" id="KW-1133">Transmembrane helix</keyword>
<evidence type="ECO:0000259" key="10">
    <source>
        <dbReference type="SMART" id="SM00977"/>
    </source>
</evidence>